<dbReference type="InterPro" id="IPR000160">
    <property type="entry name" value="GGDEF_dom"/>
</dbReference>
<name>C1F5G2_ACIC5</name>
<dbReference type="GO" id="GO:0052621">
    <property type="term" value="F:diguanylate cyclase activity"/>
    <property type="evidence" value="ECO:0007669"/>
    <property type="project" value="UniProtKB-EC"/>
</dbReference>
<dbReference type="SMART" id="SM00267">
    <property type="entry name" value="GGDEF"/>
    <property type="match status" value="1"/>
</dbReference>
<dbReference type="SUPFAM" id="SSF55073">
    <property type="entry name" value="Nucleotide cyclase"/>
    <property type="match status" value="1"/>
</dbReference>
<dbReference type="GO" id="GO:0005886">
    <property type="term" value="C:plasma membrane"/>
    <property type="evidence" value="ECO:0007669"/>
    <property type="project" value="TreeGrafter"/>
</dbReference>
<dbReference type="Proteomes" id="UP000002207">
    <property type="component" value="Chromosome"/>
</dbReference>
<dbReference type="Pfam" id="PF00990">
    <property type="entry name" value="GGDEF"/>
    <property type="match status" value="1"/>
</dbReference>
<dbReference type="Pfam" id="PF01590">
    <property type="entry name" value="GAF"/>
    <property type="match status" value="1"/>
</dbReference>
<dbReference type="PANTHER" id="PTHR45138">
    <property type="entry name" value="REGULATORY COMPONENTS OF SENSORY TRANSDUCTION SYSTEM"/>
    <property type="match status" value="1"/>
</dbReference>
<evidence type="ECO:0000256" key="3">
    <source>
        <dbReference type="SAM" id="Coils"/>
    </source>
</evidence>
<dbReference type="InParanoid" id="C1F5G2"/>
<dbReference type="KEGG" id="aca:ACP_1337"/>
<dbReference type="FunFam" id="3.30.70.270:FF:000001">
    <property type="entry name" value="Diguanylate cyclase domain protein"/>
    <property type="match status" value="1"/>
</dbReference>
<feature type="domain" description="GGDEF" evidence="4">
    <location>
        <begin position="228"/>
        <end position="357"/>
    </location>
</feature>
<reference evidence="5 6" key="1">
    <citation type="journal article" date="2009" name="Appl. Environ. Microbiol.">
        <title>Three genomes from the phylum Acidobacteria provide insight into the lifestyles of these microorganisms in soils.</title>
        <authorList>
            <person name="Ward N.L."/>
            <person name="Challacombe J.F."/>
            <person name="Janssen P.H."/>
            <person name="Henrissat B."/>
            <person name="Coutinho P.M."/>
            <person name="Wu M."/>
            <person name="Xie G."/>
            <person name="Haft D.H."/>
            <person name="Sait M."/>
            <person name="Badger J."/>
            <person name="Barabote R.D."/>
            <person name="Bradley B."/>
            <person name="Brettin T.S."/>
            <person name="Brinkac L.M."/>
            <person name="Bruce D."/>
            <person name="Creasy T."/>
            <person name="Daugherty S.C."/>
            <person name="Davidsen T.M."/>
            <person name="DeBoy R.T."/>
            <person name="Detter J.C."/>
            <person name="Dodson R.J."/>
            <person name="Durkin A.S."/>
            <person name="Ganapathy A."/>
            <person name="Gwinn-Giglio M."/>
            <person name="Han C.S."/>
            <person name="Khouri H."/>
            <person name="Kiss H."/>
            <person name="Kothari S.P."/>
            <person name="Madupu R."/>
            <person name="Nelson K.E."/>
            <person name="Nelson W.C."/>
            <person name="Paulsen I."/>
            <person name="Penn K."/>
            <person name="Ren Q."/>
            <person name="Rosovitz M.J."/>
            <person name="Selengut J.D."/>
            <person name="Shrivastava S."/>
            <person name="Sullivan S.A."/>
            <person name="Tapia R."/>
            <person name="Thompson L.S."/>
            <person name="Watkins K.L."/>
            <person name="Yang Q."/>
            <person name="Yu C."/>
            <person name="Zafar N."/>
            <person name="Zhou L."/>
            <person name="Kuske C.R."/>
        </authorList>
    </citation>
    <scope>NUCLEOTIDE SEQUENCE [LARGE SCALE GENOMIC DNA]</scope>
    <source>
        <strain evidence="6">ATCC 51196 / DSM 11244 / BCRC 80197 / JCM 7670 / NBRC 15755 / NCIMB 13165 / 161</strain>
    </source>
</reference>
<dbReference type="InterPro" id="IPR003018">
    <property type="entry name" value="GAF"/>
</dbReference>
<dbReference type="AlphaFoldDB" id="C1F5G2"/>
<organism evidence="5 6">
    <name type="scientific">Acidobacterium capsulatum (strain ATCC 51196 / DSM 11244 / BCRC 80197 / JCM 7670 / NBRC 15755 / NCIMB 13165 / 161)</name>
    <dbReference type="NCBI Taxonomy" id="240015"/>
    <lineage>
        <taxon>Bacteria</taxon>
        <taxon>Pseudomonadati</taxon>
        <taxon>Acidobacteriota</taxon>
        <taxon>Terriglobia</taxon>
        <taxon>Terriglobales</taxon>
        <taxon>Acidobacteriaceae</taxon>
        <taxon>Acidobacterium</taxon>
    </lineage>
</organism>
<dbReference type="InterPro" id="IPR043128">
    <property type="entry name" value="Rev_trsase/Diguanyl_cyclase"/>
</dbReference>
<comment type="catalytic activity">
    <reaction evidence="2">
        <text>2 GTP = 3',3'-c-di-GMP + 2 diphosphate</text>
        <dbReference type="Rhea" id="RHEA:24898"/>
        <dbReference type="ChEBI" id="CHEBI:33019"/>
        <dbReference type="ChEBI" id="CHEBI:37565"/>
        <dbReference type="ChEBI" id="CHEBI:58805"/>
        <dbReference type="EC" id="2.7.7.65"/>
    </reaction>
</comment>
<evidence type="ECO:0000313" key="6">
    <source>
        <dbReference type="Proteomes" id="UP000002207"/>
    </source>
</evidence>
<dbReference type="FunCoup" id="C1F5G2">
    <property type="interactions" value="100"/>
</dbReference>
<dbReference type="GO" id="GO:0043709">
    <property type="term" value="P:cell adhesion involved in single-species biofilm formation"/>
    <property type="evidence" value="ECO:0007669"/>
    <property type="project" value="TreeGrafter"/>
</dbReference>
<dbReference type="NCBIfam" id="TIGR00254">
    <property type="entry name" value="GGDEF"/>
    <property type="match status" value="1"/>
</dbReference>
<dbReference type="eggNOG" id="COG3706">
    <property type="taxonomic scope" value="Bacteria"/>
</dbReference>
<dbReference type="SMART" id="SM00065">
    <property type="entry name" value="GAF"/>
    <property type="match status" value="1"/>
</dbReference>
<evidence type="ECO:0000256" key="1">
    <source>
        <dbReference type="ARBA" id="ARBA00012528"/>
    </source>
</evidence>
<keyword evidence="6" id="KW-1185">Reference proteome</keyword>
<dbReference type="STRING" id="240015.ACP_1337"/>
<keyword evidence="3" id="KW-0175">Coiled coil</keyword>
<evidence type="ECO:0000313" key="5">
    <source>
        <dbReference type="EMBL" id="ACO31879.1"/>
    </source>
</evidence>
<dbReference type="Gene3D" id="3.30.450.40">
    <property type="match status" value="1"/>
</dbReference>
<protein>
    <recommendedName>
        <fullName evidence="1">diguanylate cyclase</fullName>
        <ecNumber evidence="1">2.7.7.65</ecNumber>
    </recommendedName>
</protein>
<proteinExistence type="predicted"/>
<sequence>MPAPIPRNEAERLKSLQNLYILDTPSEAAYDDLTRLAAYVCDAPMATITLVDEDRQWFKSRIGITAQETPRSVSFCAHAIAQNELFVVPDATKDARFSGSPLVLDDPNIRFYAGMPIVSPEGFHVGTMCVLDKKPRELTEEKQVALRVLARQVAAQFQMRRQLLELREARAKQAKTEQRLRESQTRLKEANACLQEMVTTDALTGVKNRRAFDEGLQQAWKMSARTKSPLSLLMVDVDHFKRVNDTLGHEAGDDVLRLVAQTLQFMTRSTDMVARYGGEEFVVVLPGTEAEPAVAFAEQLRLNIANLSWRGHPLTVSIGVDSGSGSGKTECELVAHADAALYRAKNSGRNRVLRFDPEKDSPSAGKHTA</sequence>
<dbReference type="EC" id="2.7.7.65" evidence="1"/>
<dbReference type="GO" id="GO:1902201">
    <property type="term" value="P:negative regulation of bacterial-type flagellum-dependent cell motility"/>
    <property type="evidence" value="ECO:0007669"/>
    <property type="project" value="TreeGrafter"/>
</dbReference>
<evidence type="ECO:0000259" key="4">
    <source>
        <dbReference type="PROSITE" id="PS50887"/>
    </source>
</evidence>
<feature type="coiled-coil region" evidence="3">
    <location>
        <begin position="159"/>
        <end position="186"/>
    </location>
</feature>
<dbReference type="HOGENOM" id="CLU_000445_11_32_0"/>
<dbReference type="PROSITE" id="PS50887">
    <property type="entry name" value="GGDEF"/>
    <property type="match status" value="1"/>
</dbReference>
<dbReference type="InterPro" id="IPR029787">
    <property type="entry name" value="Nucleotide_cyclase"/>
</dbReference>
<dbReference type="Gene3D" id="3.30.70.270">
    <property type="match status" value="1"/>
</dbReference>
<dbReference type="EMBL" id="CP001472">
    <property type="protein sequence ID" value="ACO31879.1"/>
    <property type="molecule type" value="Genomic_DNA"/>
</dbReference>
<accession>C1F5G2</accession>
<dbReference type="InterPro" id="IPR050469">
    <property type="entry name" value="Diguanylate_Cyclase"/>
</dbReference>
<dbReference type="SUPFAM" id="SSF55781">
    <property type="entry name" value="GAF domain-like"/>
    <property type="match status" value="1"/>
</dbReference>
<dbReference type="CDD" id="cd01949">
    <property type="entry name" value="GGDEF"/>
    <property type="match status" value="1"/>
</dbReference>
<gene>
    <name evidence="5" type="ordered locus">ACP_1337</name>
</gene>
<dbReference type="RefSeq" id="WP_015896475.1">
    <property type="nucleotide sequence ID" value="NC_012483.1"/>
</dbReference>
<evidence type="ECO:0000256" key="2">
    <source>
        <dbReference type="ARBA" id="ARBA00034247"/>
    </source>
</evidence>
<dbReference type="InterPro" id="IPR029016">
    <property type="entry name" value="GAF-like_dom_sf"/>
</dbReference>
<dbReference type="PANTHER" id="PTHR45138:SF9">
    <property type="entry name" value="DIGUANYLATE CYCLASE DGCM-RELATED"/>
    <property type="match status" value="1"/>
</dbReference>